<keyword evidence="2" id="KW-1185">Reference proteome</keyword>
<dbReference type="AlphaFoldDB" id="A0A834WGZ2"/>
<dbReference type="EMBL" id="JAAIUW010000008">
    <property type="protein sequence ID" value="KAF7819006.1"/>
    <property type="molecule type" value="Genomic_DNA"/>
</dbReference>
<name>A0A834WGZ2_9FABA</name>
<accession>A0A834WGZ2</accession>
<reference evidence="1" key="1">
    <citation type="submission" date="2020-09" db="EMBL/GenBank/DDBJ databases">
        <title>Genome-Enabled Discovery of Anthraquinone Biosynthesis in Senna tora.</title>
        <authorList>
            <person name="Kang S.-H."/>
            <person name="Pandey R.P."/>
            <person name="Lee C.-M."/>
            <person name="Sim J.-S."/>
            <person name="Jeong J.-T."/>
            <person name="Choi B.-S."/>
            <person name="Jung M."/>
            <person name="Ginzburg D."/>
            <person name="Zhao K."/>
            <person name="Won S.Y."/>
            <person name="Oh T.-J."/>
            <person name="Yu Y."/>
            <person name="Kim N.-H."/>
            <person name="Lee O.R."/>
            <person name="Lee T.-H."/>
            <person name="Bashyal P."/>
            <person name="Kim T.-S."/>
            <person name="Lee W.-H."/>
            <person name="Kawkins C."/>
            <person name="Kim C.-K."/>
            <person name="Kim J.S."/>
            <person name="Ahn B.O."/>
            <person name="Rhee S.Y."/>
            <person name="Sohng J.K."/>
        </authorList>
    </citation>
    <scope>NUCLEOTIDE SEQUENCE</scope>
    <source>
        <tissue evidence="1">Leaf</tissue>
    </source>
</reference>
<dbReference type="Proteomes" id="UP000634136">
    <property type="component" value="Unassembled WGS sequence"/>
</dbReference>
<evidence type="ECO:0000313" key="2">
    <source>
        <dbReference type="Proteomes" id="UP000634136"/>
    </source>
</evidence>
<evidence type="ECO:0000313" key="1">
    <source>
        <dbReference type="EMBL" id="KAF7819006.1"/>
    </source>
</evidence>
<organism evidence="1 2">
    <name type="scientific">Senna tora</name>
    <dbReference type="NCBI Taxonomy" id="362788"/>
    <lineage>
        <taxon>Eukaryota</taxon>
        <taxon>Viridiplantae</taxon>
        <taxon>Streptophyta</taxon>
        <taxon>Embryophyta</taxon>
        <taxon>Tracheophyta</taxon>
        <taxon>Spermatophyta</taxon>
        <taxon>Magnoliopsida</taxon>
        <taxon>eudicotyledons</taxon>
        <taxon>Gunneridae</taxon>
        <taxon>Pentapetalae</taxon>
        <taxon>rosids</taxon>
        <taxon>fabids</taxon>
        <taxon>Fabales</taxon>
        <taxon>Fabaceae</taxon>
        <taxon>Caesalpinioideae</taxon>
        <taxon>Cassia clade</taxon>
        <taxon>Senna</taxon>
    </lineage>
</organism>
<protein>
    <submittedName>
        <fullName evidence="1">Uncharacterized protein</fullName>
    </submittedName>
</protein>
<comment type="caution">
    <text evidence="1">The sequence shown here is derived from an EMBL/GenBank/DDBJ whole genome shotgun (WGS) entry which is preliminary data.</text>
</comment>
<gene>
    <name evidence="1" type="ORF">G2W53_024461</name>
</gene>
<proteinExistence type="predicted"/>
<sequence>MSAWRWSCSPATAMETAWTDRRLGCSFTSCCIVRRRLEGGAKRALHSFTHFRRTLLVAVIYLGISSGCLSTCWDPYVIRHSVLSPNSWLLMRADISGDMFMVVRCCITFPDLFVLRCLELGTLEVGI</sequence>